<protein>
    <submittedName>
        <fullName evidence="2">DUF29 family protein</fullName>
    </submittedName>
</protein>
<name>A0A6N9T397_9HYPH</name>
<evidence type="ECO:0000313" key="2">
    <source>
        <dbReference type="EMBL" id="NDW05052.1"/>
    </source>
</evidence>
<proteinExistence type="predicted"/>
<reference evidence="2 3" key="1">
    <citation type="submission" date="2020-01" db="EMBL/GenBank/DDBJ databases">
        <title>Jiella pacifica sp. nov.</title>
        <authorList>
            <person name="Xue Z."/>
            <person name="Zhu S."/>
            <person name="Chen J."/>
            <person name="Yang J."/>
        </authorList>
    </citation>
    <scope>NUCLEOTIDE SEQUENCE [LARGE SCALE GENOMIC DNA]</scope>
    <source>
        <strain evidence="2 3">40Bstr34</strain>
    </source>
</reference>
<evidence type="ECO:0000256" key="1">
    <source>
        <dbReference type="SAM" id="MobiDB-lite"/>
    </source>
</evidence>
<dbReference type="EMBL" id="JAAAMG010000008">
    <property type="protein sequence ID" value="NDW05052.1"/>
    <property type="molecule type" value="Genomic_DNA"/>
</dbReference>
<dbReference type="InterPro" id="IPR002636">
    <property type="entry name" value="DUF29"/>
</dbReference>
<dbReference type="Pfam" id="PF01724">
    <property type="entry name" value="DUF29"/>
    <property type="match status" value="1"/>
</dbReference>
<dbReference type="RefSeq" id="WP_163463306.1">
    <property type="nucleotide sequence ID" value="NZ_JAAAMG010000008.1"/>
</dbReference>
<dbReference type="PANTHER" id="PTHR34235">
    <property type="entry name" value="SLR1203 PROTEIN-RELATED"/>
    <property type="match status" value="1"/>
</dbReference>
<feature type="region of interest" description="Disordered" evidence="1">
    <location>
        <begin position="76"/>
        <end position="104"/>
    </location>
</feature>
<comment type="caution">
    <text evidence="2">The sequence shown here is derived from an EMBL/GenBank/DDBJ whole genome shotgun (WGS) entry which is preliminary data.</text>
</comment>
<dbReference type="Proteomes" id="UP000469011">
    <property type="component" value="Unassembled WGS sequence"/>
</dbReference>
<evidence type="ECO:0000313" key="3">
    <source>
        <dbReference type="Proteomes" id="UP000469011"/>
    </source>
</evidence>
<keyword evidence="3" id="KW-1185">Reference proteome</keyword>
<gene>
    <name evidence="2" type="ORF">GTK09_11475</name>
</gene>
<dbReference type="Gene3D" id="1.20.1220.20">
    <property type="entry name" value="Uncharcterised protein PF01724"/>
    <property type="match status" value="1"/>
</dbReference>
<sequence>MSNAPRIEPADDLYEKDGYAWSKREAELLRQRRFAEVDLANVIEEIESVGKSERRALKSSYRVLIQHLLKWQFQPERRSRSWADTIRTQRTEVESDEEDNPSLKAESDAIVVSAYRLARKQAADETCLPLATFPDTCPYTANQLRDRDYLPE</sequence>
<organism evidence="2 3">
    <name type="scientific">Jiella pacifica</name>
    <dbReference type="NCBI Taxonomy" id="2696469"/>
    <lineage>
        <taxon>Bacteria</taxon>
        <taxon>Pseudomonadati</taxon>
        <taxon>Pseudomonadota</taxon>
        <taxon>Alphaproteobacteria</taxon>
        <taxon>Hyphomicrobiales</taxon>
        <taxon>Aurantimonadaceae</taxon>
        <taxon>Jiella</taxon>
    </lineage>
</organism>
<dbReference type="AlphaFoldDB" id="A0A6N9T397"/>
<feature type="compositionally biased region" description="Basic and acidic residues" evidence="1">
    <location>
        <begin position="76"/>
        <end position="93"/>
    </location>
</feature>
<accession>A0A6N9T397</accession>